<proteinExistence type="predicted"/>
<organism evidence="5 6">
    <name type="scientific">Cellulosimicrobium cellulans</name>
    <name type="common">Arthrobacter luteus</name>
    <dbReference type="NCBI Taxonomy" id="1710"/>
    <lineage>
        <taxon>Bacteria</taxon>
        <taxon>Bacillati</taxon>
        <taxon>Actinomycetota</taxon>
        <taxon>Actinomycetes</taxon>
        <taxon>Micrococcales</taxon>
        <taxon>Promicromonosporaceae</taxon>
        <taxon>Cellulosimicrobium</taxon>
    </lineage>
</organism>
<evidence type="ECO:0000313" key="6">
    <source>
        <dbReference type="Proteomes" id="UP000316659"/>
    </source>
</evidence>
<keyword evidence="3" id="KW-0812">Transmembrane</keyword>
<dbReference type="Gene3D" id="1.10.10.1320">
    <property type="entry name" value="Anti-sigma factor, zinc-finger domain"/>
    <property type="match status" value="1"/>
</dbReference>
<name>A0A4Y4E1R5_CELCE</name>
<dbReference type="Proteomes" id="UP000316659">
    <property type="component" value="Unassembled WGS sequence"/>
</dbReference>
<keyword evidence="3" id="KW-1133">Transmembrane helix</keyword>
<protein>
    <submittedName>
        <fullName evidence="5">Anti-sigma factor</fullName>
    </submittedName>
</protein>
<dbReference type="RefSeq" id="WP_141390962.1">
    <property type="nucleotide sequence ID" value="NZ_BJNZ01000032.1"/>
</dbReference>
<dbReference type="InterPro" id="IPR041916">
    <property type="entry name" value="Anti_sigma_zinc_sf"/>
</dbReference>
<evidence type="ECO:0000256" key="3">
    <source>
        <dbReference type="SAM" id="Phobius"/>
    </source>
</evidence>
<dbReference type="AlphaFoldDB" id="A0A4Y4E1R5"/>
<dbReference type="Pfam" id="PF13490">
    <property type="entry name" value="zf-HC2"/>
    <property type="match status" value="1"/>
</dbReference>
<sequence length="243" mass="24667">MTATPPPDPYREWDAAYVLGALSPRDRRAFEQHLATCPACREAVGELAGMPGILGMLTAEHADALVDGTTDANVRDDARDASDDGVVVPLAVVAAGARRRQARRRALLGAAAVGLVMAGVAGGVAVTRPDDAPPPVAAGTTEVALEPVGAADVRADLTLTSAAWGTRLDWSCSYPVGEWEDGATYQLVLVDDAGAREVVATWSSTKAGSSDGLGASSAVPVDGIARLELGVVGVDGALAAADV</sequence>
<accession>A0A4Y4E1R5</accession>
<keyword evidence="2" id="KW-0804">Transcription</keyword>
<comment type="caution">
    <text evidence="5">The sequence shown here is derived from an EMBL/GenBank/DDBJ whole genome shotgun (WGS) entry which is preliminary data.</text>
</comment>
<evidence type="ECO:0000259" key="4">
    <source>
        <dbReference type="Pfam" id="PF13490"/>
    </source>
</evidence>
<dbReference type="InterPro" id="IPR027383">
    <property type="entry name" value="Znf_put"/>
</dbReference>
<evidence type="ECO:0000313" key="5">
    <source>
        <dbReference type="EMBL" id="GED11552.1"/>
    </source>
</evidence>
<evidence type="ECO:0000256" key="2">
    <source>
        <dbReference type="ARBA" id="ARBA00023163"/>
    </source>
</evidence>
<reference evidence="5 6" key="1">
    <citation type="submission" date="2019-06" db="EMBL/GenBank/DDBJ databases">
        <title>Whole genome shotgun sequence of Cellulosimicrobium cellulans NBRC 15516.</title>
        <authorList>
            <person name="Hosoyama A."/>
            <person name="Uohara A."/>
            <person name="Ohji S."/>
            <person name="Ichikawa N."/>
        </authorList>
    </citation>
    <scope>NUCLEOTIDE SEQUENCE [LARGE SCALE GENOMIC DNA]</scope>
    <source>
        <strain evidence="5 6">NBRC 15516</strain>
    </source>
</reference>
<feature type="domain" description="Putative zinc-finger" evidence="4">
    <location>
        <begin position="16"/>
        <end position="41"/>
    </location>
</feature>
<evidence type="ECO:0000256" key="1">
    <source>
        <dbReference type="ARBA" id="ARBA00023015"/>
    </source>
</evidence>
<keyword evidence="1" id="KW-0805">Transcription regulation</keyword>
<gene>
    <name evidence="5" type="ORF">CCE02nite_35510</name>
</gene>
<dbReference type="EMBL" id="BJNZ01000032">
    <property type="protein sequence ID" value="GED11552.1"/>
    <property type="molecule type" value="Genomic_DNA"/>
</dbReference>
<keyword evidence="3" id="KW-0472">Membrane</keyword>
<feature type="transmembrane region" description="Helical" evidence="3">
    <location>
        <begin position="106"/>
        <end position="126"/>
    </location>
</feature>